<dbReference type="KEGG" id="ttf:THTE_2129"/>
<protein>
    <submittedName>
        <fullName evidence="1">Uncharacterized protein</fullName>
    </submittedName>
</protein>
<evidence type="ECO:0000313" key="2">
    <source>
        <dbReference type="Proteomes" id="UP000215086"/>
    </source>
</evidence>
<dbReference type="RefSeq" id="WP_095414971.1">
    <property type="nucleotide sequence ID" value="NZ_CP018477.1"/>
</dbReference>
<evidence type="ECO:0000313" key="1">
    <source>
        <dbReference type="EMBL" id="ASV74731.1"/>
    </source>
</evidence>
<dbReference type="OrthoDB" id="2563594at2"/>
<proteinExistence type="predicted"/>
<gene>
    <name evidence="1" type="ORF">THTE_2129</name>
</gene>
<dbReference type="Proteomes" id="UP000215086">
    <property type="component" value="Chromosome"/>
</dbReference>
<keyword evidence="2" id="KW-1185">Reference proteome</keyword>
<organism evidence="1 2">
    <name type="scientific">Thermogutta terrifontis</name>
    <dbReference type="NCBI Taxonomy" id="1331910"/>
    <lineage>
        <taxon>Bacteria</taxon>
        <taxon>Pseudomonadati</taxon>
        <taxon>Planctomycetota</taxon>
        <taxon>Planctomycetia</taxon>
        <taxon>Pirellulales</taxon>
        <taxon>Thermoguttaceae</taxon>
        <taxon>Thermogutta</taxon>
    </lineage>
</organism>
<reference evidence="1 2" key="1">
    <citation type="journal article" name="Front. Microbiol.">
        <title>Sugar Metabolism of the First Thermophilic Planctomycete Thermogutta terrifontis: Comparative Genomic and Transcriptomic Approaches.</title>
        <authorList>
            <person name="Elcheninov A.G."/>
            <person name="Menzel P."/>
            <person name="Gudbergsdottir S.R."/>
            <person name="Slesarev A.I."/>
            <person name="Kadnikov V.V."/>
            <person name="Krogh A."/>
            <person name="Bonch-Osmolovskaya E.A."/>
            <person name="Peng X."/>
            <person name="Kublanov I.V."/>
        </authorList>
    </citation>
    <scope>NUCLEOTIDE SEQUENCE [LARGE SCALE GENOMIC DNA]</scope>
    <source>
        <strain evidence="1 2">R1</strain>
    </source>
</reference>
<name>A0A286RFJ7_9BACT</name>
<sequence length="483" mass="53795">MIKNQMWWLAVAVCLLLASGLPRAWAVELWVGSATVDITPPRPVALEGQFHTRVANRVETPLVAAALVLESRENGQMKDHAVMVSCDLVGIPEAVLQKVRERISQAIPQISPEKIILSATHTHTAPVVTEGKYVIPDHGVMTVSEYVAFLVDRVAEAVKTAWQNRQVAQLGYGFGYAVVGHNRRAVYADGHAVMYGRTDVPDFRHLESGTDPAVQVLFFTDRSGTLLTMAIEVACPSQEVEGQSTVHADFWHFVRQEIWRQFGRKVDILAWCGAAGDLSPHLMLRKAAEERMLRLRGLDSLQEIARRISETVMDVYNVARQELYPEVPFEHRVLNLDLPLRVVTDEEARTAREEAAKLADNPALRMKMLWHQRVAERYEKQQQIARDQWTNSYEIHVLRIGDVAIATNPFELFVDFGLQIQARSKATQTFVIQLAGAGTYLATDRAVAGGGYSAVVESTEVSPEGGQILVDRTVEAINALFGQ</sequence>
<accession>A0A286RFJ7</accession>
<dbReference type="AlphaFoldDB" id="A0A286RFJ7"/>
<dbReference type="EMBL" id="CP018477">
    <property type="protein sequence ID" value="ASV74731.1"/>
    <property type="molecule type" value="Genomic_DNA"/>
</dbReference>